<reference evidence="2 3" key="1">
    <citation type="submission" date="2018-12" db="EMBL/GenBank/DDBJ databases">
        <authorList>
            <consortium name="Pathogen Informatics"/>
        </authorList>
    </citation>
    <scope>NUCLEOTIDE SEQUENCE [LARGE SCALE GENOMIC DNA]</scope>
    <source>
        <strain evidence="2 3">NCTC9428</strain>
    </source>
</reference>
<dbReference type="OrthoDB" id="6925892at2"/>
<evidence type="ECO:0000313" key="2">
    <source>
        <dbReference type="EMBL" id="VEF12148.1"/>
    </source>
</evidence>
<protein>
    <submittedName>
        <fullName evidence="2">Uncharacterized protein</fullName>
    </submittedName>
</protein>
<accession>A0A3S4P9T6</accession>
<evidence type="ECO:0000313" key="3">
    <source>
        <dbReference type="Proteomes" id="UP000281909"/>
    </source>
</evidence>
<dbReference type="EMBL" id="LR134318">
    <property type="protein sequence ID" value="VEF12148.1"/>
    <property type="molecule type" value="Genomic_DNA"/>
</dbReference>
<sequence>MIITLLTSNQLDELEQRIAARADALIAARTGRIQIKPKPSNEITPSNRGRPPKSIANPFHVFIGPPTSYGRYPLFAMDIIEGIARLDWYDRRTGTGGKSMPLSVRNLVVILEMLEKVTSESVSQTLRLSERHAQRYVKAIELIIPHMMKARPKSLILNMEEIHEPGNRDWENVDELTQPSTDELAKLHHDLRTLGAIELPPHV</sequence>
<organism evidence="2 3">
    <name type="scientific">Pseudomonas fluorescens</name>
    <dbReference type="NCBI Taxonomy" id="294"/>
    <lineage>
        <taxon>Bacteria</taxon>
        <taxon>Pseudomonadati</taxon>
        <taxon>Pseudomonadota</taxon>
        <taxon>Gammaproteobacteria</taxon>
        <taxon>Pseudomonadales</taxon>
        <taxon>Pseudomonadaceae</taxon>
        <taxon>Pseudomonas</taxon>
    </lineage>
</organism>
<evidence type="ECO:0000256" key="1">
    <source>
        <dbReference type="SAM" id="MobiDB-lite"/>
    </source>
</evidence>
<dbReference type="RefSeq" id="WP_126365204.1">
    <property type="nucleotide sequence ID" value="NZ_LR134318.1"/>
</dbReference>
<name>A0A3S4P9T6_PSEFL</name>
<proteinExistence type="predicted"/>
<feature type="region of interest" description="Disordered" evidence="1">
    <location>
        <begin position="36"/>
        <end position="57"/>
    </location>
</feature>
<gene>
    <name evidence="2" type="ORF">NCTC9428_03782</name>
</gene>
<dbReference type="Proteomes" id="UP000281909">
    <property type="component" value="Chromosome"/>
</dbReference>
<dbReference type="AlphaFoldDB" id="A0A3S4P9T6"/>